<dbReference type="Gene3D" id="3.90.230.10">
    <property type="entry name" value="Creatinase/methionine aminopeptidase superfamily"/>
    <property type="match status" value="1"/>
</dbReference>
<dbReference type="Gene3D" id="3.40.350.10">
    <property type="entry name" value="Creatinase/prolidase N-terminal domain"/>
    <property type="match status" value="1"/>
</dbReference>
<feature type="domain" description="Peptidase M24" evidence="1">
    <location>
        <begin position="193"/>
        <end position="400"/>
    </location>
</feature>
<dbReference type="InterPro" id="IPR036005">
    <property type="entry name" value="Creatinase/aminopeptidase-like"/>
</dbReference>
<evidence type="ECO:0000259" key="2">
    <source>
        <dbReference type="Pfam" id="PF01321"/>
    </source>
</evidence>
<gene>
    <name evidence="3" type="ORF">VLY81_02230</name>
</gene>
<keyword evidence="4" id="KW-1185">Reference proteome</keyword>
<evidence type="ECO:0000313" key="4">
    <source>
        <dbReference type="Proteomes" id="UP001333102"/>
    </source>
</evidence>
<organism evidence="3 4">
    <name type="scientific">Geochorda subterranea</name>
    <dbReference type="NCBI Taxonomy" id="3109564"/>
    <lineage>
        <taxon>Bacteria</taxon>
        <taxon>Bacillati</taxon>
        <taxon>Bacillota</taxon>
        <taxon>Limnochordia</taxon>
        <taxon>Limnochordales</taxon>
        <taxon>Geochordaceae</taxon>
        <taxon>Geochorda</taxon>
    </lineage>
</organism>
<evidence type="ECO:0000313" key="3">
    <source>
        <dbReference type="EMBL" id="WRP15014.1"/>
    </source>
</evidence>
<feature type="domain" description="Creatinase N-terminal" evidence="2">
    <location>
        <begin position="38"/>
        <end position="183"/>
    </location>
</feature>
<proteinExistence type="predicted"/>
<dbReference type="PANTHER" id="PTHR46112">
    <property type="entry name" value="AMINOPEPTIDASE"/>
    <property type="match status" value="1"/>
</dbReference>
<protein>
    <submittedName>
        <fullName evidence="3">Xaa-Pro peptidase family protein</fullName>
    </submittedName>
</protein>
<dbReference type="InterPro" id="IPR000587">
    <property type="entry name" value="Creatinase_N"/>
</dbReference>
<dbReference type="InterPro" id="IPR000994">
    <property type="entry name" value="Pept_M24"/>
</dbReference>
<dbReference type="CDD" id="cd01066">
    <property type="entry name" value="APP_MetAP"/>
    <property type="match status" value="1"/>
</dbReference>
<dbReference type="SUPFAM" id="SSF53092">
    <property type="entry name" value="Creatinase/prolidase N-terminal domain"/>
    <property type="match status" value="1"/>
</dbReference>
<dbReference type="InterPro" id="IPR029149">
    <property type="entry name" value="Creatin/AminoP/Spt16_N"/>
</dbReference>
<dbReference type="SUPFAM" id="SSF55920">
    <property type="entry name" value="Creatinase/aminopeptidase"/>
    <property type="match status" value="1"/>
</dbReference>
<name>A0ABZ1BQP8_9FIRM</name>
<dbReference type="Pfam" id="PF01321">
    <property type="entry name" value="Creatinase_N"/>
    <property type="match status" value="1"/>
</dbReference>
<evidence type="ECO:0000259" key="1">
    <source>
        <dbReference type="Pfam" id="PF00557"/>
    </source>
</evidence>
<sequence>MDLSFIQRPHEYTPRRVYSTTGTDWQERVNFDRMRRERLQRAKEQMERHDLGALVLFVGENIRYVTGVWQGNWKNNIFIRYAVLPRGGEPVLFETVGSDIECARIDAPWMEGRIRPAITWRWAETAEEMMADRMVQSVVEVLKEHGVQGERIGIDMADPTALRAFQKAGINLTSAWPAMSAARVIKTRDEIECHKISTAWADACMWRIRNEWLKPGVKESTICAKANEFLYEAGFDFVYDVIVASGGNTSPYRRWHTDKVIRQGDLVIVDINAIGPGGYFVDYVRCFKVAGKPTPQEKDLYKECYDSLYAALEQLRPGNTTKDVAERFPVYDDDRYGSVSLQQFAHSIGLSLYEGMWISRSYSLKYPVELKQNMVFAIETFAGHPGLEQTVRLEEDVVISDQGPVVLTQMPFEEEFLK</sequence>
<dbReference type="InterPro" id="IPR050659">
    <property type="entry name" value="Peptidase_M24B"/>
</dbReference>
<accession>A0ABZ1BQP8</accession>
<reference evidence="4" key="1">
    <citation type="submission" date="2023-12" db="EMBL/GenBank/DDBJ databases">
        <title>Novel isolates from deep terrestrial aquifers shed light on the physiology and ecology of the class Limnochordia.</title>
        <authorList>
            <person name="Karnachuk O.V."/>
            <person name="Lukina A.P."/>
            <person name="Avakyan M.R."/>
            <person name="Kadnikov V."/>
            <person name="Begmatov S."/>
            <person name="Beletsky A.V."/>
            <person name="Mardanov A.V."/>
            <person name="Ravin N.V."/>
        </authorList>
    </citation>
    <scope>NUCLEOTIDE SEQUENCE [LARGE SCALE GENOMIC DNA]</scope>
    <source>
        <strain evidence="4">LN</strain>
    </source>
</reference>
<dbReference type="Proteomes" id="UP001333102">
    <property type="component" value="Chromosome"/>
</dbReference>
<dbReference type="PANTHER" id="PTHR46112:SF2">
    <property type="entry name" value="XAA-PRO AMINOPEPTIDASE P-RELATED"/>
    <property type="match status" value="1"/>
</dbReference>
<dbReference type="Pfam" id="PF00557">
    <property type="entry name" value="Peptidase_M24"/>
    <property type="match status" value="1"/>
</dbReference>
<dbReference type="EMBL" id="CP141614">
    <property type="protein sequence ID" value="WRP15014.1"/>
    <property type="molecule type" value="Genomic_DNA"/>
</dbReference>
<dbReference type="RefSeq" id="WP_324669403.1">
    <property type="nucleotide sequence ID" value="NZ_CP141614.1"/>
</dbReference>